<dbReference type="Gene3D" id="3.40.50.720">
    <property type="entry name" value="NAD(P)-binding Rossmann-like Domain"/>
    <property type="match status" value="1"/>
</dbReference>
<sequence>MKIVIAGSTGFIGQELVRQALLHPQIDSVVVLARRDHELPEDLRKPEIESKFTSVSCSDFKNYPQYVKDEIAGADACIWLIGVRPGKLKQYSWDQVRMICYEYALYAADTFAKLPRQDNPEPLRFIYVSGCNAERDPSKKPWILGDYCLLRGQVEKQILERAQLSDGRMQVLVTKQGLVNDPNMGVVKQAFRLFTHAVISIPSIGKAEMMAALLDQAVKGFGKDTLSNAEMTEIGKKALEKAGGEK</sequence>
<keyword evidence="2" id="KW-1185">Reference proteome</keyword>
<evidence type="ECO:0000313" key="2">
    <source>
        <dbReference type="Proteomes" id="UP001187734"/>
    </source>
</evidence>
<reference evidence="1" key="1">
    <citation type="submission" date="2018-03" db="EMBL/GenBank/DDBJ databases">
        <authorList>
            <person name="Guldener U."/>
        </authorList>
    </citation>
    <scope>NUCLEOTIDE SEQUENCE</scope>
</reference>
<name>A0AAE8M297_9HYPO</name>
<evidence type="ECO:0008006" key="3">
    <source>
        <dbReference type="Google" id="ProtNLM"/>
    </source>
</evidence>
<proteinExistence type="predicted"/>
<dbReference type="InterPro" id="IPR036291">
    <property type="entry name" value="NAD(P)-bd_dom_sf"/>
</dbReference>
<dbReference type="EMBL" id="ONZP01000080">
    <property type="protein sequence ID" value="SPJ72814.1"/>
    <property type="molecule type" value="Genomic_DNA"/>
</dbReference>
<dbReference type="PANTHER" id="PTHR14097">
    <property type="entry name" value="OXIDOREDUCTASE HTATIP2"/>
    <property type="match status" value="1"/>
</dbReference>
<dbReference type="AlphaFoldDB" id="A0AAE8M297"/>
<accession>A0AAE8M297</accession>
<evidence type="ECO:0000313" key="1">
    <source>
        <dbReference type="EMBL" id="SPJ72814.1"/>
    </source>
</evidence>
<protein>
    <recommendedName>
        <fullName evidence="3">NAD(P)-binding domain-containing protein</fullName>
    </recommendedName>
</protein>
<dbReference type="PANTHER" id="PTHR14097:SF9">
    <property type="entry name" value="EPIMERASE, PUTATIVE (AFU_ORTHOLOGUE AFUA_8G07320)-RELATED"/>
    <property type="match status" value="1"/>
</dbReference>
<organism evidence="1 2">
    <name type="scientific">Fusarium torulosum</name>
    <dbReference type="NCBI Taxonomy" id="33205"/>
    <lineage>
        <taxon>Eukaryota</taxon>
        <taxon>Fungi</taxon>
        <taxon>Dikarya</taxon>
        <taxon>Ascomycota</taxon>
        <taxon>Pezizomycotina</taxon>
        <taxon>Sordariomycetes</taxon>
        <taxon>Hypocreomycetidae</taxon>
        <taxon>Hypocreales</taxon>
        <taxon>Nectriaceae</taxon>
        <taxon>Fusarium</taxon>
    </lineage>
</organism>
<dbReference type="Proteomes" id="UP001187734">
    <property type="component" value="Unassembled WGS sequence"/>
</dbReference>
<comment type="caution">
    <text evidence="1">The sequence shown here is derived from an EMBL/GenBank/DDBJ whole genome shotgun (WGS) entry which is preliminary data.</text>
</comment>
<gene>
    <name evidence="1" type="ORF">FTOL_02543</name>
</gene>
<dbReference type="SUPFAM" id="SSF51735">
    <property type="entry name" value="NAD(P)-binding Rossmann-fold domains"/>
    <property type="match status" value="1"/>
</dbReference>